<dbReference type="RefSeq" id="WP_394833340.1">
    <property type="nucleotide sequence ID" value="NZ_CP089929.1"/>
</dbReference>
<sequence length="98" mass="9876">MITRWGFIYLGPGSDPVADRIDVERGGLRTTIVPVPDAEGAVKAAVELVDAGAQLIELCGAFGPVGAARVLEATGGRVPVGCVAYGAESIPMLAAAIA</sequence>
<keyword evidence="2" id="KW-1185">Reference proteome</keyword>
<gene>
    <name evidence="1" type="ORF">LVJ94_43230</name>
</gene>
<reference evidence="1" key="1">
    <citation type="submission" date="2021-12" db="EMBL/GenBank/DDBJ databases">
        <title>Discovery of the Pendulisporaceae a myxobacterial family with distinct sporulation behavior and unique specialized metabolism.</title>
        <authorList>
            <person name="Garcia R."/>
            <person name="Popoff A."/>
            <person name="Bader C.D."/>
            <person name="Loehr J."/>
            <person name="Walesch S."/>
            <person name="Walt C."/>
            <person name="Boldt J."/>
            <person name="Bunk B."/>
            <person name="Haeckl F.J.F.P.J."/>
            <person name="Gunesch A.P."/>
            <person name="Birkelbach J."/>
            <person name="Nuebel U."/>
            <person name="Pietschmann T."/>
            <person name="Bach T."/>
            <person name="Mueller R."/>
        </authorList>
    </citation>
    <scope>NUCLEOTIDE SEQUENCE</scope>
    <source>
        <strain evidence="1">MSr11367</strain>
    </source>
</reference>
<evidence type="ECO:0000313" key="2">
    <source>
        <dbReference type="Proteomes" id="UP001374803"/>
    </source>
</evidence>
<dbReference type="InterPro" id="IPR045441">
    <property type="entry name" value="DUF6506"/>
</dbReference>
<dbReference type="Pfam" id="PF20116">
    <property type="entry name" value="DUF6506"/>
    <property type="match status" value="1"/>
</dbReference>
<organism evidence="1 2">
    <name type="scientific">Pendulispora rubella</name>
    <dbReference type="NCBI Taxonomy" id="2741070"/>
    <lineage>
        <taxon>Bacteria</taxon>
        <taxon>Pseudomonadati</taxon>
        <taxon>Myxococcota</taxon>
        <taxon>Myxococcia</taxon>
        <taxon>Myxococcales</taxon>
        <taxon>Sorangiineae</taxon>
        <taxon>Pendulisporaceae</taxon>
        <taxon>Pendulispora</taxon>
    </lineage>
</organism>
<accession>A0ABZ2KYX7</accession>
<dbReference type="EMBL" id="CP089983">
    <property type="protein sequence ID" value="WXB03707.1"/>
    <property type="molecule type" value="Genomic_DNA"/>
</dbReference>
<name>A0ABZ2KYX7_9BACT</name>
<proteinExistence type="predicted"/>
<protein>
    <submittedName>
        <fullName evidence="1">DUF6506 family protein</fullName>
    </submittedName>
</protein>
<dbReference type="Proteomes" id="UP001374803">
    <property type="component" value="Chromosome"/>
</dbReference>
<evidence type="ECO:0000313" key="1">
    <source>
        <dbReference type="EMBL" id="WXB03707.1"/>
    </source>
</evidence>